<evidence type="ECO:0000313" key="2">
    <source>
        <dbReference type="Proteomes" id="UP000314983"/>
    </source>
</evidence>
<keyword evidence="2" id="KW-1185">Reference proteome</keyword>
<reference evidence="1 2" key="1">
    <citation type="submission" date="2020-05" db="EMBL/GenBank/DDBJ databases">
        <title>Electrophorus electricus (electric eel) genome, fEleEle1, primary haplotype.</title>
        <authorList>
            <person name="Myers G."/>
            <person name="Meyer A."/>
            <person name="Fedrigo O."/>
            <person name="Formenti G."/>
            <person name="Rhie A."/>
            <person name="Tracey A."/>
            <person name="Sims Y."/>
            <person name="Jarvis E.D."/>
        </authorList>
    </citation>
    <scope>NUCLEOTIDE SEQUENCE [LARGE SCALE GENOMIC DNA]</scope>
</reference>
<name>A0AAY5EUS9_ELEEL</name>
<evidence type="ECO:0000313" key="1">
    <source>
        <dbReference type="Ensembl" id="ENSEEEP00000060506.1"/>
    </source>
</evidence>
<reference evidence="1" key="3">
    <citation type="submission" date="2025-09" db="UniProtKB">
        <authorList>
            <consortium name="Ensembl"/>
        </authorList>
    </citation>
    <scope>IDENTIFICATION</scope>
</reference>
<dbReference type="Ensembl" id="ENSEEET00000062819.1">
    <property type="protein sequence ID" value="ENSEEEP00000060506.1"/>
    <property type="gene ID" value="ENSEEEG00000027085.1"/>
</dbReference>
<sequence length="191" mass="21763">PSKIQHIYLHAFMSPHFGRRLYPYVSVSVCFSISVSQYPCLSVSVCLSMSQYPCLSVSVCLSICMSQYPCLSVSVCLSICMSQYPCLSVSVPLSIRASQYPHVTQPSEHSPNHQLFDFPFVSAASLRRKERINVLTHTQLVYHYSTYNRGDNLESLYQYRTFYRLVIRVPSVCMCLLQLCPRTHSLVLTKA</sequence>
<reference evidence="1" key="2">
    <citation type="submission" date="2025-08" db="UniProtKB">
        <authorList>
            <consortium name="Ensembl"/>
        </authorList>
    </citation>
    <scope>IDENTIFICATION</scope>
</reference>
<accession>A0AAY5EUS9</accession>
<dbReference type="Proteomes" id="UP000314983">
    <property type="component" value="Chromosome 13"/>
</dbReference>
<organism evidence="1 2">
    <name type="scientific">Electrophorus electricus</name>
    <name type="common">Electric eel</name>
    <name type="synonym">Gymnotus electricus</name>
    <dbReference type="NCBI Taxonomy" id="8005"/>
    <lineage>
        <taxon>Eukaryota</taxon>
        <taxon>Metazoa</taxon>
        <taxon>Chordata</taxon>
        <taxon>Craniata</taxon>
        <taxon>Vertebrata</taxon>
        <taxon>Euteleostomi</taxon>
        <taxon>Actinopterygii</taxon>
        <taxon>Neopterygii</taxon>
        <taxon>Teleostei</taxon>
        <taxon>Ostariophysi</taxon>
        <taxon>Gymnotiformes</taxon>
        <taxon>Gymnotoidei</taxon>
        <taxon>Gymnotidae</taxon>
        <taxon>Electrophorus</taxon>
    </lineage>
</organism>
<protein>
    <submittedName>
        <fullName evidence="1">Uncharacterized protein</fullName>
    </submittedName>
</protein>
<dbReference type="GeneTree" id="ENSGT01010000226278"/>
<dbReference type="AlphaFoldDB" id="A0AAY5EUS9"/>
<proteinExistence type="predicted"/>